<feature type="domain" description="Cytochrome c" evidence="7">
    <location>
        <begin position="53"/>
        <end position="150"/>
    </location>
</feature>
<dbReference type="InterPro" id="IPR009056">
    <property type="entry name" value="Cyt_c-like_dom"/>
</dbReference>
<dbReference type="PANTHER" id="PTHR35008:SF9">
    <property type="entry name" value="CYTOCHROME C DOMAIN-CONTAINING PROTEIN"/>
    <property type="match status" value="1"/>
</dbReference>
<dbReference type="GO" id="GO:0009055">
    <property type="term" value="F:electron transfer activity"/>
    <property type="evidence" value="ECO:0007669"/>
    <property type="project" value="InterPro"/>
</dbReference>
<dbReference type="Proteomes" id="UP000480684">
    <property type="component" value="Unassembled WGS sequence"/>
</dbReference>
<keyword evidence="6" id="KW-0732">Signal</keyword>
<protein>
    <submittedName>
        <fullName evidence="8">C-type cytochrome</fullName>
    </submittedName>
</protein>
<evidence type="ECO:0000313" key="8">
    <source>
        <dbReference type="EMBL" id="NFV79754.1"/>
    </source>
</evidence>
<feature type="chain" id="PRO_5028977092" evidence="6">
    <location>
        <begin position="30"/>
        <end position="290"/>
    </location>
</feature>
<keyword evidence="1 4" id="KW-0349">Heme</keyword>
<feature type="signal peptide" evidence="6">
    <location>
        <begin position="1"/>
        <end position="29"/>
    </location>
</feature>
<dbReference type="AlphaFoldDB" id="A0A7C9UYP6"/>
<gene>
    <name evidence="8" type="ORF">G4223_06485</name>
</gene>
<dbReference type="Gene3D" id="1.10.760.10">
    <property type="entry name" value="Cytochrome c-like domain"/>
    <property type="match status" value="2"/>
</dbReference>
<dbReference type="PANTHER" id="PTHR35008">
    <property type="entry name" value="BLL4482 PROTEIN-RELATED"/>
    <property type="match status" value="1"/>
</dbReference>
<proteinExistence type="predicted"/>
<name>A0A7C9UYP6_9PROT</name>
<evidence type="ECO:0000256" key="3">
    <source>
        <dbReference type="ARBA" id="ARBA00023004"/>
    </source>
</evidence>
<dbReference type="InterPro" id="IPR036909">
    <property type="entry name" value="Cyt_c-like_dom_sf"/>
</dbReference>
<reference evidence="8 9" key="1">
    <citation type="submission" date="2020-02" db="EMBL/GenBank/DDBJ databases">
        <authorList>
            <person name="Dziuba M."/>
            <person name="Kuznetsov B."/>
            <person name="Mardanov A."/>
            <person name="Ravin N."/>
            <person name="Grouzdev D."/>
        </authorList>
    </citation>
    <scope>NUCLEOTIDE SEQUENCE [LARGE SCALE GENOMIC DNA]</scope>
    <source>
        <strain evidence="8 9">SpK</strain>
    </source>
</reference>
<organism evidence="8 9">
    <name type="scientific">Magnetospirillum aberrantis SpK</name>
    <dbReference type="NCBI Taxonomy" id="908842"/>
    <lineage>
        <taxon>Bacteria</taxon>
        <taxon>Pseudomonadati</taxon>
        <taxon>Pseudomonadota</taxon>
        <taxon>Alphaproteobacteria</taxon>
        <taxon>Rhodospirillales</taxon>
        <taxon>Rhodospirillaceae</taxon>
        <taxon>Magnetospirillum</taxon>
    </lineage>
</organism>
<evidence type="ECO:0000256" key="2">
    <source>
        <dbReference type="ARBA" id="ARBA00022723"/>
    </source>
</evidence>
<dbReference type="Pfam" id="PF00034">
    <property type="entry name" value="Cytochrom_C"/>
    <property type="match status" value="1"/>
</dbReference>
<evidence type="ECO:0000256" key="5">
    <source>
        <dbReference type="SAM" id="MobiDB-lite"/>
    </source>
</evidence>
<accession>A0A7C9UYP6</accession>
<dbReference type="EMBL" id="JAAIYP010000034">
    <property type="protein sequence ID" value="NFV79754.1"/>
    <property type="molecule type" value="Genomic_DNA"/>
</dbReference>
<feature type="region of interest" description="Disordered" evidence="5">
    <location>
        <begin position="258"/>
        <end position="290"/>
    </location>
</feature>
<dbReference type="RefSeq" id="WP_163676755.1">
    <property type="nucleotide sequence ID" value="NZ_JAAIYP010000034.1"/>
</dbReference>
<dbReference type="InterPro" id="IPR051459">
    <property type="entry name" value="Cytochrome_c-type_DH"/>
</dbReference>
<evidence type="ECO:0000313" key="9">
    <source>
        <dbReference type="Proteomes" id="UP000480684"/>
    </source>
</evidence>
<dbReference type="Pfam" id="PF21342">
    <property type="entry name" value="SoxA-TsdA_cyt-c"/>
    <property type="match status" value="1"/>
</dbReference>
<evidence type="ECO:0000256" key="1">
    <source>
        <dbReference type="ARBA" id="ARBA00022617"/>
    </source>
</evidence>
<comment type="caution">
    <text evidence="8">The sequence shown here is derived from an EMBL/GenBank/DDBJ whole genome shotgun (WGS) entry which is preliminary data.</text>
</comment>
<keyword evidence="2 4" id="KW-0479">Metal-binding</keyword>
<keyword evidence="3 4" id="KW-0408">Iron</keyword>
<feature type="domain" description="Cytochrome c" evidence="7">
    <location>
        <begin position="174"/>
        <end position="268"/>
    </location>
</feature>
<evidence type="ECO:0000256" key="4">
    <source>
        <dbReference type="PROSITE-ProRule" id="PRU00433"/>
    </source>
</evidence>
<evidence type="ECO:0000256" key="6">
    <source>
        <dbReference type="SAM" id="SignalP"/>
    </source>
</evidence>
<dbReference type="GO" id="GO:0046872">
    <property type="term" value="F:metal ion binding"/>
    <property type="evidence" value="ECO:0007669"/>
    <property type="project" value="UniProtKB-KW"/>
</dbReference>
<dbReference type="SUPFAM" id="SSF46626">
    <property type="entry name" value="Cytochrome c"/>
    <property type="match status" value="2"/>
</dbReference>
<dbReference type="GO" id="GO:0020037">
    <property type="term" value="F:heme binding"/>
    <property type="evidence" value="ECO:0007669"/>
    <property type="project" value="InterPro"/>
</dbReference>
<feature type="compositionally biased region" description="Basic and acidic residues" evidence="5">
    <location>
        <begin position="278"/>
        <end position="290"/>
    </location>
</feature>
<sequence>MTTLSKNIRSALGAAMAGAMVLGTLPALAADKAPSVAFAVPRDVDMPKGEQGELIMYGKRLMSETKRLLPDNVGASMNCTSCHMAGGKAPNGSPLVGVSFAYPSYNPRAARDVTLAERFNGCFMRSMNGKPLDKNSREMKAMIAYSDWLSSLIPQGAANVQGRGIGKINTKLQPDPVNGKRVYEQQCAMCHGNDGEGMKDAQGEMLFPPLWGPESFNIGAGMARTYKAAAFVFNNMPVGHGLNDRLGQGGSLTEQEAVDVSEYFTHQPRPDFAGKANDWPKGDKPKDARY</sequence>
<evidence type="ECO:0000259" key="7">
    <source>
        <dbReference type="PROSITE" id="PS51007"/>
    </source>
</evidence>
<dbReference type="PROSITE" id="PS51007">
    <property type="entry name" value="CYTC"/>
    <property type="match status" value="2"/>
</dbReference>
<keyword evidence="9" id="KW-1185">Reference proteome</keyword>